<dbReference type="VEuPathDB" id="VectorBase:ADAC002881"/>
<sequence length="83" mass="9442">MQMMVHPKQRHVAAFYGAWNHLDLDHPQPSPSPSATIKPKLTIEQERRSLSGDPRREPNRKELSSELSNRTSKPSALGNKRQS</sequence>
<feature type="region of interest" description="Disordered" evidence="1">
    <location>
        <begin position="23"/>
        <end position="83"/>
    </location>
</feature>
<keyword evidence="4" id="KW-1185">Reference proteome</keyword>
<evidence type="ECO:0000256" key="1">
    <source>
        <dbReference type="SAM" id="MobiDB-lite"/>
    </source>
</evidence>
<accession>W5JR17</accession>
<dbReference type="HOGENOM" id="CLU_2544450_0_0_1"/>
<protein>
    <submittedName>
        <fullName evidence="2 3">Uncharacterized protein</fullName>
    </submittedName>
</protein>
<gene>
    <name evidence="2" type="ORF">AND_002881</name>
</gene>
<reference evidence="2" key="2">
    <citation type="submission" date="2010-05" db="EMBL/GenBank/DDBJ databases">
        <authorList>
            <person name="Almeida L.G."/>
            <person name="Nicolas M.F."/>
            <person name="Souza R.C."/>
            <person name="Vasconcelos A.T.R."/>
        </authorList>
    </citation>
    <scope>NUCLEOTIDE SEQUENCE</scope>
</reference>
<proteinExistence type="predicted"/>
<dbReference type="Proteomes" id="UP000000673">
    <property type="component" value="Unassembled WGS sequence"/>
</dbReference>
<feature type="compositionally biased region" description="Basic and acidic residues" evidence="1">
    <location>
        <begin position="41"/>
        <end position="64"/>
    </location>
</feature>
<dbReference type="AlphaFoldDB" id="W5JR17"/>
<feature type="compositionally biased region" description="Polar residues" evidence="1">
    <location>
        <begin position="65"/>
        <end position="83"/>
    </location>
</feature>
<dbReference type="EnsemblMetazoa" id="ADAC002881-RA">
    <property type="protein sequence ID" value="ADAC002881-PA"/>
    <property type="gene ID" value="ADAC002881"/>
</dbReference>
<dbReference type="EMBL" id="ADMH02000676">
    <property type="protein sequence ID" value="ETN65345.1"/>
    <property type="molecule type" value="Genomic_DNA"/>
</dbReference>
<evidence type="ECO:0000313" key="3">
    <source>
        <dbReference type="EnsemblMetazoa" id="ADAC002881-PA"/>
    </source>
</evidence>
<reference evidence="2" key="3">
    <citation type="journal article" date="2013" name="Nucleic Acids Res.">
        <title>The genome of Anopheles darlingi, the main neotropical malaria vector.</title>
        <authorList>
            <person name="Marinotti O."/>
            <person name="Cerqueira G.C."/>
            <person name="de Almeida L.G."/>
            <person name="Ferro M.I."/>
            <person name="Loreto E.L."/>
            <person name="Zaha A."/>
            <person name="Teixeira S.M."/>
            <person name="Wespiser A.R."/>
            <person name="Almeida E Silva A."/>
            <person name="Schlindwein A.D."/>
            <person name="Pacheco A.C."/>
            <person name="Silva A.L."/>
            <person name="Graveley B.R."/>
            <person name="Walenz B.P."/>
            <person name="Lima Bde A."/>
            <person name="Ribeiro C.A."/>
            <person name="Nunes-Silva C.G."/>
            <person name="de Carvalho C.R."/>
            <person name="Soares C.M."/>
            <person name="de Menezes C.B."/>
            <person name="Matiolli C."/>
            <person name="Caffrey D."/>
            <person name="Araujo D.A."/>
            <person name="de Oliveira D.M."/>
            <person name="Golenbock D."/>
            <person name="Grisard E.C."/>
            <person name="Fantinatti-Garboggini F."/>
            <person name="de Carvalho F.M."/>
            <person name="Barcellos F.G."/>
            <person name="Prosdocimi F."/>
            <person name="May G."/>
            <person name="Azevedo Junior G.M."/>
            <person name="Guimaraes G.M."/>
            <person name="Goldman G.H."/>
            <person name="Padilha I.Q."/>
            <person name="Batista Jda S."/>
            <person name="Ferro J.A."/>
            <person name="Ribeiro J.M."/>
            <person name="Fietto J.L."/>
            <person name="Dabbas K.M."/>
            <person name="Cerdeira L."/>
            <person name="Agnez-Lima L.F."/>
            <person name="Brocchi M."/>
            <person name="de Carvalho M.O."/>
            <person name="Teixeira Mde M."/>
            <person name="Diniz Maia Mde M."/>
            <person name="Goldman M.H."/>
            <person name="Cruz Schneider M.P."/>
            <person name="Felipe M.S."/>
            <person name="Hungria M."/>
            <person name="Nicolas M.F."/>
            <person name="Pereira M."/>
            <person name="Montes M.A."/>
            <person name="Cantao M.E."/>
            <person name="Vincentz M."/>
            <person name="Rafael M.S."/>
            <person name="Silverman N."/>
            <person name="Stoco P.H."/>
            <person name="Souza R.C."/>
            <person name="Vicentini R."/>
            <person name="Gazzinelli R.T."/>
            <person name="Neves Rde O."/>
            <person name="Silva R."/>
            <person name="Astolfi-Filho S."/>
            <person name="Maciel T.E."/>
            <person name="Urmenyi T.P."/>
            <person name="Tadei W.P."/>
            <person name="Camargo E.P."/>
            <person name="de Vasconcelos A.T."/>
        </authorList>
    </citation>
    <scope>NUCLEOTIDE SEQUENCE</scope>
</reference>
<evidence type="ECO:0000313" key="2">
    <source>
        <dbReference type="EMBL" id="ETN65345.1"/>
    </source>
</evidence>
<reference evidence="3" key="4">
    <citation type="submission" date="2015-06" db="UniProtKB">
        <authorList>
            <consortium name="EnsemblMetazoa"/>
        </authorList>
    </citation>
    <scope>IDENTIFICATION</scope>
</reference>
<reference evidence="2 4" key="1">
    <citation type="journal article" date="2010" name="BMC Genomics">
        <title>Combination of measures distinguishes pre-miRNAs from other stem-loops in the genome of the newly sequenced Anopheles darlingi.</title>
        <authorList>
            <person name="Mendes N.D."/>
            <person name="Freitas A.T."/>
            <person name="Vasconcelos A.T."/>
            <person name="Sagot M.F."/>
        </authorList>
    </citation>
    <scope>NUCLEOTIDE SEQUENCE</scope>
</reference>
<name>W5JR17_ANODA</name>
<evidence type="ECO:0000313" key="4">
    <source>
        <dbReference type="Proteomes" id="UP000000673"/>
    </source>
</evidence>
<organism evidence="2">
    <name type="scientific">Anopheles darlingi</name>
    <name type="common">Mosquito</name>
    <dbReference type="NCBI Taxonomy" id="43151"/>
    <lineage>
        <taxon>Eukaryota</taxon>
        <taxon>Metazoa</taxon>
        <taxon>Ecdysozoa</taxon>
        <taxon>Arthropoda</taxon>
        <taxon>Hexapoda</taxon>
        <taxon>Insecta</taxon>
        <taxon>Pterygota</taxon>
        <taxon>Neoptera</taxon>
        <taxon>Endopterygota</taxon>
        <taxon>Diptera</taxon>
        <taxon>Nematocera</taxon>
        <taxon>Culicoidea</taxon>
        <taxon>Culicidae</taxon>
        <taxon>Anophelinae</taxon>
        <taxon>Anopheles</taxon>
    </lineage>
</organism>